<gene>
    <name evidence="3" type="ORF">AB675_5576</name>
</gene>
<evidence type="ECO:0000256" key="2">
    <source>
        <dbReference type="SAM" id="Phobius"/>
    </source>
</evidence>
<evidence type="ECO:0000256" key="1">
    <source>
        <dbReference type="SAM" id="MobiDB-lite"/>
    </source>
</evidence>
<dbReference type="EMBL" id="LFJN01000008">
    <property type="protein sequence ID" value="KPI41921.1"/>
    <property type="molecule type" value="Genomic_DNA"/>
</dbReference>
<feature type="transmembrane region" description="Helical" evidence="2">
    <location>
        <begin position="190"/>
        <end position="215"/>
    </location>
</feature>
<sequence length="244" mass="26653">MSTYSASSASDGIMTPTSSKSSDSIIDNNNQAQSDVREVSSPTTMLGQAKQGVKDLLAPFRADFNSEIHSTINHTLLVSLPITLAVMLKADTFHNKKVENQNFVNKNRCPANTTETRERLDLLAKCVNAGNHGPSFGSFYDQNSTKVHLLGGLLAVLAVMALIKTTKSAIRLTDTLFAATDKRMVREDGVMMKVGSVISALIMVLLNFIALFYVVTVIVNFGEWFGYATQYSGMDLSKLTWSLK</sequence>
<feature type="compositionally biased region" description="Polar residues" evidence="1">
    <location>
        <begin position="1"/>
        <end position="10"/>
    </location>
</feature>
<feature type="region of interest" description="Disordered" evidence="1">
    <location>
        <begin position="1"/>
        <end position="45"/>
    </location>
</feature>
<comment type="caution">
    <text evidence="3">The sequence shown here is derived from an EMBL/GenBank/DDBJ whole genome shotgun (WGS) entry which is preliminary data.</text>
</comment>
<dbReference type="Proteomes" id="UP000038010">
    <property type="component" value="Unassembled WGS sequence"/>
</dbReference>
<dbReference type="RefSeq" id="XP_018001884.1">
    <property type="nucleotide sequence ID" value="XM_018145798.1"/>
</dbReference>
<keyword evidence="2" id="KW-0812">Transmembrane</keyword>
<dbReference type="AlphaFoldDB" id="A0A0N0NNS3"/>
<feature type="compositionally biased region" description="Low complexity" evidence="1">
    <location>
        <begin position="18"/>
        <end position="30"/>
    </location>
</feature>
<proteinExistence type="predicted"/>
<keyword evidence="2" id="KW-0472">Membrane</keyword>
<protein>
    <submittedName>
        <fullName evidence="3">Uncharacterized protein</fullName>
    </submittedName>
</protein>
<keyword evidence="4" id="KW-1185">Reference proteome</keyword>
<evidence type="ECO:0000313" key="3">
    <source>
        <dbReference type="EMBL" id="KPI41921.1"/>
    </source>
</evidence>
<keyword evidence="2" id="KW-1133">Transmembrane helix</keyword>
<accession>A0A0N0NNS3</accession>
<name>A0A0N0NNS3_9EURO</name>
<dbReference type="GeneID" id="28737678"/>
<reference evidence="3 4" key="1">
    <citation type="submission" date="2015-06" db="EMBL/GenBank/DDBJ databases">
        <title>Draft genome of the ant-associated black yeast Phialophora attae CBS 131958.</title>
        <authorList>
            <person name="Moreno L.F."/>
            <person name="Stielow B.J."/>
            <person name="de Hoog S."/>
            <person name="Vicente V.A."/>
            <person name="Weiss V.A."/>
            <person name="de Vries M."/>
            <person name="Cruz L.M."/>
            <person name="Souza E.M."/>
        </authorList>
    </citation>
    <scope>NUCLEOTIDE SEQUENCE [LARGE SCALE GENOMIC DNA]</scope>
    <source>
        <strain evidence="3 4">CBS 131958</strain>
    </source>
</reference>
<evidence type="ECO:0000313" key="4">
    <source>
        <dbReference type="Proteomes" id="UP000038010"/>
    </source>
</evidence>
<organism evidence="3 4">
    <name type="scientific">Cyphellophora attinorum</name>
    <dbReference type="NCBI Taxonomy" id="1664694"/>
    <lineage>
        <taxon>Eukaryota</taxon>
        <taxon>Fungi</taxon>
        <taxon>Dikarya</taxon>
        <taxon>Ascomycota</taxon>
        <taxon>Pezizomycotina</taxon>
        <taxon>Eurotiomycetes</taxon>
        <taxon>Chaetothyriomycetidae</taxon>
        <taxon>Chaetothyriales</taxon>
        <taxon>Cyphellophoraceae</taxon>
        <taxon>Cyphellophora</taxon>
    </lineage>
</organism>
<dbReference type="VEuPathDB" id="FungiDB:AB675_5576"/>